<evidence type="ECO:0000256" key="1">
    <source>
        <dbReference type="SAM" id="Phobius"/>
    </source>
</evidence>
<feature type="transmembrane region" description="Helical" evidence="1">
    <location>
        <begin position="317"/>
        <end position="339"/>
    </location>
</feature>
<dbReference type="CDD" id="cd06174">
    <property type="entry name" value="MFS"/>
    <property type="match status" value="1"/>
</dbReference>
<feature type="transmembrane region" description="Helical" evidence="1">
    <location>
        <begin position="407"/>
        <end position="425"/>
    </location>
</feature>
<keyword evidence="1" id="KW-0472">Membrane</keyword>
<dbReference type="Gene3D" id="1.20.1250.20">
    <property type="entry name" value="MFS general substrate transporter like domains"/>
    <property type="match status" value="2"/>
</dbReference>
<dbReference type="AlphaFoldDB" id="A0A369C8F7"/>
<keyword evidence="3" id="KW-1185">Reference proteome</keyword>
<dbReference type="PANTHER" id="PTHR23526">
    <property type="entry name" value="INTEGRAL MEMBRANE TRANSPORT PROTEIN-RELATED"/>
    <property type="match status" value="1"/>
</dbReference>
<feature type="transmembrane region" description="Helical" evidence="1">
    <location>
        <begin position="200"/>
        <end position="223"/>
    </location>
</feature>
<protein>
    <recommendedName>
        <fullName evidence="4">MFS transporter</fullName>
    </recommendedName>
</protein>
<feature type="transmembrane region" description="Helical" evidence="1">
    <location>
        <begin position="345"/>
        <end position="362"/>
    </location>
</feature>
<feature type="transmembrane region" description="Helical" evidence="1">
    <location>
        <begin position="58"/>
        <end position="79"/>
    </location>
</feature>
<evidence type="ECO:0000313" key="3">
    <source>
        <dbReference type="Proteomes" id="UP000252707"/>
    </source>
</evidence>
<reference evidence="2 3" key="1">
    <citation type="submission" date="2018-07" db="EMBL/GenBank/DDBJ databases">
        <title>Genomic Encyclopedia of Type Strains, Phase IV (KMG-IV): sequencing the most valuable type-strain genomes for metagenomic binning, comparative biology and taxonomic classification.</title>
        <authorList>
            <person name="Goeker M."/>
        </authorList>
    </citation>
    <scope>NUCLEOTIDE SEQUENCE [LARGE SCALE GENOMIC DNA]</scope>
    <source>
        <strain evidence="2 3">DSM 26407</strain>
    </source>
</reference>
<organism evidence="2 3">
    <name type="scientific">Thioalbus denitrificans</name>
    <dbReference type="NCBI Taxonomy" id="547122"/>
    <lineage>
        <taxon>Bacteria</taxon>
        <taxon>Pseudomonadati</taxon>
        <taxon>Pseudomonadota</taxon>
        <taxon>Gammaproteobacteria</taxon>
        <taxon>Chromatiales</taxon>
        <taxon>Ectothiorhodospiraceae</taxon>
        <taxon>Thioalbus</taxon>
    </lineage>
</organism>
<keyword evidence="1" id="KW-0812">Transmembrane</keyword>
<comment type="caution">
    <text evidence="2">The sequence shown here is derived from an EMBL/GenBank/DDBJ whole genome shotgun (WGS) entry which is preliminary data.</text>
</comment>
<accession>A0A369C8F7</accession>
<feature type="transmembrane region" description="Helical" evidence="1">
    <location>
        <begin position="256"/>
        <end position="274"/>
    </location>
</feature>
<sequence length="435" mass="44490">MKPDLDRLYDYVTGDEDARVCRDIPEAACRHQPRNFFAYLLANLLNKVADEITSAKLVLPWMLGALGAPVALTGFLVPIREAGVLLPQLAVAAAVRHRPRRRGVWLLGGALSGLALAGMAFVAGTLEGAAAGWAVLALLVIFSLARGLCSVAAKDVLGKTVSKSRRGALMGTSAGLGGVAVLLVGLALGATDLAAAGGGVFVALLLGAALLWGLALASFAAIVEEPGATEGGGNAFGVALQHLALLRTDAGFRGFVWTRILLLSVALAPPYYILLAQAHTGGGVQGLGWLVVAAGLGASISSPFWGRMGDRSSRTVMALAAGGAGVLGLVTVAASWLELPGIDSPWPWAAAILLLTVLHSGVRLGRKVYLVDMATAENRAALVAVSNTVIGVAMLLAGAIGVAGNRIGAVGLLLLLSLLAFLAAWRARYLPEVSG</sequence>
<feature type="transmembrane region" description="Helical" evidence="1">
    <location>
        <begin position="168"/>
        <end position="188"/>
    </location>
</feature>
<dbReference type="OrthoDB" id="1117124at2"/>
<dbReference type="Proteomes" id="UP000252707">
    <property type="component" value="Unassembled WGS sequence"/>
</dbReference>
<feature type="transmembrane region" description="Helical" evidence="1">
    <location>
        <begin position="382"/>
        <end position="401"/>
    </location>
</feature>
<gene>
    <name evidence="2" type="ORF">DFQ59_108112</name>
</gene>
<dbReference type="EMBL" id="QPJY01000008">
    <property type="protein sequence ID" value="RCX28084.1"/>
    <property type="molecule type" value="Genomic_DNA"/>
</dbReference>
<evidence type="ECO:0008006" key="4">
    <source>
        <dbReference type="Google" id="ProtNLM"/>
    </source>
</evidence>
<feature type="transmembrane region" description="Helical" evidence="1">
    <location>
        <begin position="104"/>
        <end position="124"/>
    </location>
</feature>
<dbReference type="RefSeq" id="WP_114280501.1">
    <property type="nucleotide sequence ID" value="NZ_QPJY01000008.1"/>
</dbReference>
<name>A0A369C8F7_9GAMM</name>
<proteinExistence type="predicted"/>
<evidence type="ECO:0000313" key="2">
    <source>
        <dbReference type="EMBL" id="RCX28084.1"/>
    </source>
</evidence>
<dbReference type="InterPro" id="IPR052528">
    <property type="entry name" value="Sugar_transport-like"/>
</dbReference>
<feature type="transmembrane region" description="Helical" evidence="1">
    <location>
        <begin position="130"/>
        <end position="148"/>
    </location>
</feature>
<dbReference type="SUPFAM" id="SSF103473">
    <property type="entry name" value="MFS general substrate transporter"/>
    <property type="match status" value="1"/>
</dbReference>
<feature type="transmembrane region" description="Helical" evidence="1">
    <location>
        <begin position="286"/>
        <end position="305"/>
    </location>
</feature>
<dbReference type="PANTHER" id="PTHR23526:SF2">
    <property type="entry name" value="MAJOR FACILITATOR SUPERFAMILY (MFS) PROFILE DOMAIN-CONTAINING PROTEIN"/>
    <property type="match status" value="1"/>
</dbReference>
<dbReference type="InterPro" id="IPR036259">
    <property type="entry name" value="MFS_trans_sf"/>
</dbReference>
<keyword evidence="1" id="KW-1133">Transmembrane helix</keyword>